<dbReference type="Gene3D" id="3.40.50.150">
    <property type="entry name" value="Vaccinia Virus protein VP39"/>
    <property type="match status" value="1"/>
</dbReference>
<dbReference type="SUPFAM" id="SSF53335">
    <property type="entry name" value="S-adenosyl-L-methionine-dependent methyltransferases"/>
    <property type="match status" value="1"/>
</dbReference>
<dbReference type="Pfam" id="PF13649">
    <property type="entry name" value="Methyltransf_25"/>
    <property type="match status" value="1"/>
</dbReference>
<evidence type="ECO:0000313" key="2">
    <source>
        <dbReference type="EMBL" id="GLQ88092.1"/>
    </source>
</evidence>
<sequence>MDISEYFSTKLAEHGETPRGVDWNGAESQTIRFKQLCKIIETNDPFSINDLGCGYGALYDFLALTYGAFSYTGIDVAEDMIRSAKRLHTGNSSAHFIAGSEPEGHADYSIASGIFNVHFDRSAEQWFSHIEATLDLLNQSSRRGFSFNCLTTYSDAEKMRDYLYYADPCRIFHLCKQRFSRNVALLHDYGLFEFTVLVRK</sequence>
<feature type="domain" description="Methyltransferase" evidence="1">
    <location>
        <begin position="50"/>
        <end position="130"/>
    </location>
</feature>
<name>A0ABQ5XA04_9GAMM</name>
<protein>
    <submittedName>
        <fullName evidence="2">Methyltransferase</fullName>
    </submittedName>
</protein>
<comment type="caution">
    <text evidence="2">The sequence shown here is derived from an EMBL/GenBank/DDBJ whole genome shotgun (WGS) entry which is preliminary data.</text>
</comment>
<keyword evidence="3" id="KW-1185">Reference proteome</keyword>
<keyword evidence="2" id="KW-0489">Methyltransferase</keyword>
<dbReference type="InterPro" id="IPR041698">
    <property type="entry name" value="Methyltransf_25"/>
</dbReference>
<evidence type="ECO:0000259" key="1">
    <source>
        <dbReference type="Pfam" id="PF13649"/>
    </source>
</evidence>
<accession>A0ABQ5XA04</accession>
<dbReference type="InterPro" id="IPR029063">
    <property type="entry name" value="SAM-dependent_MTases_sf"/>
</dbReference>
<keyword evidence="2" id="KW-0808">Transferase</keyword>
<dbReference type="CDD" id="cd02440">
    <property type="entry name" value="AdoMet_MTases"/>
    <property type="match status" value="1"/>
</dbReference>
<organism evidence="2 3">
    <name type="scientific">Dyella flagellata</name>
    <dbReference type="NCBI Taxonomy" id="1867833"/>
    <lineage>
        <taxon>Bacteria</taxon>
        <taxon>Pseudomonadati</taxon>
        <taxon>Pseudomonadota</taxon>
        <taxon>Gammaproteobacteria</taxon>
        <taxon>Lysobacterales</taxon>
        <taxon>Rhodanobacteraceae</taxon>
        <taxon>Dyella</taxon>
    </lineage>
</organism>
<dbReference type="EMBL" id="BSOA01000014">
    <property type="protein sequence ID" value="GLQ88092.1"/>
    <property type="molecule type" value="Genomic_DNA"/>
</dbReference>
<gene>
    <name evidence="2" type="ORF">GCM10007898_16610</name>
</gene>
<dbReference type="GO" id="GO:0008168">
    <property type="term" value="F:methyltransferase activity"/>
    <property type="evidence" value="ECO:0007669"/>
    <property type="project" value="UniProtKB-KW"/>
</dbReference>
<evidence type="ECO:0000313" key="3">
    <source>
        <dbReference type="Proteomes" id="UP001156627"/>
    </source>
</evidence>
<dbReference type="GO" id="GO:0032259">
    <property type="term" value="P:methylation"/>
    <property type="evidence" value="ECO:0007669"/>
    <property type="project" value="UniProtKB-KW"/>
</dbReference>
<reference evidence="3" key="1">
    <citation type="journal article" date="2019" name="Int. J. Syst. Evol. Microbiol.">
        <title>The Global Catalogue of Microorganisms (GCM) 10K type strain sequencing project: providing services to taxonomists for standard genome sequencing and annotation.</title>
        <authorList>
            <consortium name="The Broad Institute Genomics Platform"/>
            <consortium name="The Broad Institute Genome Sequencing Center for Infectious Disease"/>
            <person name="Wu L."/>
            <person name="Ma J."/>
        </authorList>
    </citation>
    <scope>NUCLEOTIDE SEQUENCE [LARGE SCALE GENOMIC DNA]</scope>
    <source>
        <strain evidence="3">NBRC 111981</strain>
    </source>
</reference>
<dbReference type="RefSeq" id="WP_284331535.1">
    <property type="nucleotide sequence ID" value="NZ_BSOA01000014.1"/>
</dbReference>
<proteinExistence type="predicted"/>
<dbReference type="Proteomes" id="UP001156627">
    <property type="component" value="Unassembled WGS sequence"/>
</dbReference>